<proteinExistence type="predicted"/>
<sequence>MVLESLDSHDLGVDTKMELHPMGLDELDIALNGFNGKPEAWNDMPDHTTCTLLPFKDCSVETCTSEEICGREACRAGSYHSGLDQRLIGRSFPQLLESLEPILHRNALHIADFHRSFIIHAGTVKLALVVADVTGNRRKGVLVINQGKGFTVATLANQLHVLRNILVNRASNLTRGNITIKEGKLLPDLDRIITAELFAGHLKVGGSGSFRKLLQLLQIDAFHRPGFAGVQDFHHLLEAGVPTRLEHIGGKGNRADTTFKEILDCECCSPSAVGDRKPAGKLFAQQCCNLGGDGKQRTSGHIHLVTGKHALVVDRTQGIGEFYTKTPVLFLGKVDQAVKHGNGITILQVMLKVLTRKGNVRKAKVIKDLAHCIVAEQGGVELDECIYLLLGNHVGTDGLNLFRRTAVHGTQGGRRADVGTDLGADALQFLLKSFPRSAFEETFVEHCFQLAEILVEPCILACIDHGIDVLLHSLRLDALEVIPNGHIEDKGRFLKLAFVHRCFEQVQDDPSLCILVPSLG</sequence>
<accession>A0A644YN51</accession>
<gene>
    <name evidence="1" type="ORF">SDC9_76478</name>
</gene>
<evidence type="ECO:0000313" key="1">
    <source>
        <dbReference type="EMBL" id="MPM29936.1"/>
    </source>
</evidence>
<dbReference type="AlphaFoldDB" id="A0A644YN51"/>
<reference evidence="1" key="1">
    <citation type="submission" date="2019-08" db="EMBL/GenBank/DDBJ databases">
        <authorList>
            <person name="Kucharzyk K."/>
            <person name="Murdoch R.W."/>
            <person name="Higgins S."/>
            <person name="Loffler F."/>
        </authorList>
    </citation>
    <scope>NUCLEOTIDE SEQUENCE</scope>
</reference>
<comment type="caution">
    <text evidence="1">The sequence shown here is derived from an EMBL/GenBank/DDBJ whole genome shotgun (WGS) entry which is preliminary data.</text>
</comment>
<dbReference type="EMBL" id="VSSQ01005647">
    <property type="protein sequence ID" value="MPM29936.1"/>
    <property type="molecule type" value="Genomic_DNA"/>
</dbReference>
<organism evidence="1">
    <name type="scientific">bioreactor metagenome</name>
    <dbReference type="NCBI Taxonomy" id="1076179"/>
    <lineage>
        <taxon>unclassified sequences</taxon>
        <taxon>metagenomes</taxon>
        <taxon>ecological metagenomes</taxon>
    </lineage>
</organism>
<name>A0A644YN51_9ZZZZ</name>
<protein>
    <submittedName>
        <fullName evidence="1">Uncharacterized protein</fullName>
    </submittedName>
</protein>